<sequence>MFVLVRHAHAGNKALWHGPDADRPLSIVGRRQAAARGLTVEDHCLLAPGAPVDRLFAALCAPDIDGTLWCAHGEVLDDLAATAPTHRSARVPPTTKTAKGGAWIIDPAAPPPFTFRYIAPDPTS</sequence>
<gene>
    <name evidence="1" type="ORF">CBI38_24415</name>
</gene>
<name>A0A2S2C0F5_9NOCA</name>
<dbReference type="AlphaFoldDB" id="A0A2S2C0F5"/>
<evidence type="ECO:0000313" key="2">
    <source>
        <dbReference type="Proteomes" id="UP000245711"/>
    </source>
</evidence>
<dbReference type="InterPro" id="IPR029033">
    <property type="entry name" value="His_PPase_superfam"/>
</dbReference>
<dbReference type="KEGG" id="roz:CBI38_24415"/>
<keyword evidence="2" id="KW-1185">Reference proteome</keyword>
<accession>A0A2S2C0F5</accession>
<protein>
    <submittedName>
        <fullName evidence="1">Uncharacterized protein</fullName>
    </submittedName>
</protein>
<dbReference type="Proteomes" id="UP000245711">
    <property type="component" value="Chromosome"/>
</dbReference>
<reference evidence="1 2" key="1">
    <citation type="submission" date="2017-05" db="EMBL/GenBank/DDBJ databases">
        <title>Isolation of Rhodococcus sp. S2-17 biodegrading of BP-3.</title>
        <authorList>
            <person name="Lee Y."/>
            <person name="Kim K.H."/>
            <person name="Chun B.H."/>
            <person name="Jung H.S."/>
            <person name="Jeon C.O."/>
        </authorList>
    </citation>
    <scope>NUCLEOTIDE SEQUENCE [LARGE SCALE GENOMIC DNA]</scope>
    <source>
        <strain evidence="1 2">S2-17</strain>
    </source>
</reference>
<dbReference type="EMBL" id="CP021354">
    <property type="protein sequence ID" value="AWK74228.1"/>
    <property type="molecule type" value="Genomic_DNA"/>
</dbReference>
<dbReference type="OrthoDB" id="4287477at2"/>
<organism evidence="1 2">
    <name type="scientific">Rhodococcus oxybenzonivorans</name>
    <dbReference type="NCBI Taxonomy" id="1990687"/>
    <lineage>
        <taxon>Bacteria</taxon>
        <taxon>Bacillati</taxon>
        <taxon>Actinomycetota</taxon>
        <taxon>Actinomycetes</taxon>
        <taxon>Mycobacteriales</taxon>
        <taxon>Nocardiaceae</taxon>
        <taxon>Rhodococcus</taxon>
    </lineage>
</organism>
<dbReference type="RefSeq" id="WP_109332963.1">
    <property type="nucleotide sequence ID" value="NZ_CP021354.1"/>
</dbReference>
<dbReference type="Gene3D" id="3.40.50.1240">
    <property type="entry name" value="Phosphoglycerate mutase-like"/>
    <property type="match status" value="1"/>
</dbReference>
<proteinExistence type="predicted"/>
<evidence type="ECO:0000313" key="1">
    <source>
        <dbReference type="EMBL" id="AWK74228.1"/>
    </source>
</evidence>